<protein>
    <submittedName>
        <fullName evidence="1 3">Uncharacterized protein</fullName>
    </submittedName>
</protein>
<dbReference type="AlphaFoldDB" id="A0A6A6YHH4"/>
<proteinExistence type="predicted"/>
<dbReference type="Proteomes" id="UP000504636">
    <property type="component" value="Unplaced"/>
</dbReference>
<dbReference type="RefSeq" id="XP_033574311.1">
    <property type="nucleotide sequence ID" value="XM_033725755.1"/>
</dbReference>
<evidence type="ECO:0000313" key="2">
    <source>
        <dbReference type="Proteomes" id="UP000504636"/>
    </source>
</evidence>
<reference evidence="3" key="2">
    <citation type="submission" date="2020-04" db="EMBL/GenBank/DDBJ databases">
        <authorList>
            <consortium name="NCBI Genome Project"/>
        </authorList>
    </citation>
    <scope>NUCLEOTIDE SEQUENCE</scope>
    <source>
        <strain evidence="3">CBS 304.34</strain>
    </source>
</reference>
<dbReference type="GeneID" id="54466648"/>
<reference evidence="1 3" key="1">
    <citation type="journal article" date="2020" name="Stud. Mycol.">
        <title>101 Dothideomycetes genomes: a test case for predicting lifestyles and emergence of pathogens.</title>
        <authorList>
            <person name="Haridas S."/>
            <person name="Albert R."/>
            <person name="Binder M."/>
            <person name="Bloem J."/>
            <person name="Labutti K."/>
            <person name="Salamov A."/>
            <person name="Andreopoulos B."/>
            <person name="Baker S."/>
            <person name="Barry K."/>
            <person name="Bills G."/>
            <person name="Bluhm B."/>
            <person name="Cannon C."/>
            <person name="Castanera R."/>
            <person name="Culley D."/>
            <person name="Daum C."/>
            <person name="Ezra D."/>
            <person name="Gonzalez J."/>
            <person name="Henrissat B."/>
            <person name="Kuo A."/>
            <person name="Liang C."/>
            <person name="Lipzen A."/>
            <person name="Lutzoni F."/>
            <person name="Magnuson J."/>
            <person name="Mondo S."/>
            <person name="Nolan M."/>
            <person name="Ohm R."/>
            <person name="Pangilinan J."/>
            <person name="Park H.-J."/>
            <person name="Ramirez L."/>
            <person name="Alfaro M."/>
            <person name="Sun H."/>
            <person name="Tritt A."/>
            <person name="Yoshinaga Y."/>
            <person name="Zwiers L.-H."/>
            <person name="Turgeon B."/>
            <person name="Goodwin S."/>
            <person name="Spatafora J."/>
            <person name="Crous P."/>
            <person name="Grigoriev I."/>
        </authorList>
    </citation>
    <scope>NUCLEOTIDE SEQUENCE</scope>
    <source>
        <strain evidence="1 3">CBS 304.34</strain>
    </source>
</reference>
<sequence>MPDQPILRIYVTGPDGITNEAPETRETAKTPGMTANEAIKHFTDVKEYIPTDFAGHPGHHSSNPTVARAMEIAELHKKASTVSTDASAHFRNALKGFEQANKLFREATEHIPMIHAEKCKRTIISATNLHTQAKICVLPASAEARKFHVLAMAWYAEAQVLAKSENTDQDDQKL</sequence>
<reference evidence="3" key="3">
    <citation type="submission" date="2025-04" db="UniProtKB">
        <authorList>
            <consortium name="RefSeq"/>
        </authorList>
    </citation>
    <scope>IDENTIFICATION</scope>
    <source>
        <strain evidence="3">CBS 304.34</strain>
    </source>
</reference>
<accession>A0A6A6YHH4</accession>
<dbReference type="EMBL" id="MU003705">
    <property type="protein sequence ID" value="KAF2807347.1"/>
    <property type="molecule type" value="Genomic_DNA"/>
</dbReference>
<gene>
    <name evidence="1 3" type="ORF">BDZ99DRAFT_522963</name>
</gene>
<dbReference type="OrthoDB" id="10426482at2759"/>
<keyword evidence="2" id="KW-1185">Reference proteome</keyword>
<evidence type="ECO:0000313" key="1">
    <source>
        <dbReference type="EMBL" id="KAF2807347.1"/>
    </source>
</evidence>
<organism evidence="1">
    <name type="scientific">Mytilinidion resinicola</name>
    <dbReference type="NCBI Taxonomy" id="574789"/>
    <lineage>
        <taxon>Eukaryota</taxon>
        <taxon>Fungi</taxon>
        <taxon>Dikarya</taxon>
        <taxon>Ascomycota</taxon>
        <taxon>Pezizomycotina</taxon>
        <taxon>Dothideomycetes</taxon>
        <taxon>Pleosporomycetidae</taxon>
        <taxon>Mytilinidiales</taxon>
        <taxon>Mytilinidiaceae</taxon>
        <taxon>Mytilinidion</taxon>
    </lineage>
</organism>
<evidence type="ECO:0000313" key="3">
    <source>
        <dbReference type="RefSeq" id="XP_033574311.1"/>
    </source>
</evidence>
<name>A0A6A6YHH4_9PEZI</name>